<evidence type="ECO:0000313" key="2">
    <source>
        <dbReference type="EMBL" id="KAG5502762.1"/>
    </source>
</evidence>
<dbReference type="Proteomes" id="UP000674318">
    <property type="component" value="Unassembled WGS sequence"/>
</dbReference>
<name>A0A836LAC9_9TRYP</name>
<dbReference type="Gene3D" id="2.60.120.920">
    <property type="match status" value="1"/>
</dbReference>
<comment type="caution">
    <text evidence="2">The sequence shown here is derived from an EMBL/GenBank/DDBJ whole genome shotgun (WGS) entry which is preliminary data.</text>
</comment>
<feature type="compositionally biased region" description="Pro residues" evidence="1">
    <location>
        <begin position="431"/>
        <end position="446"/>
    </location>
</feature>
<evidence type="ECO:0000313" key="3">
    <source>
        <dbReference type="Proteomes" id="UP000674318"/>
    </source>
</evidence>
<reference evidence="2 3" key="1">
    <citation type="submission" date="2021-02" db="EMBL/GenBank/DDBJ databases">
        <title>Porcisia hertigi Genome sequencing and assembly.</title>
        <authorList>
            <person name="Almutairi H."/>
            <person name="Gatherer D."/>
        </authorList>
    </citation>
    <scope>NUCLEOTIDE SEQUENCE [LARGE SCALE GENOMIC DNA]</scope>
    <source>
        <strain evidence="2 3">C119</strain>
    </source>
</reference>
<dbReference type="AlphaFoldDB" id="A0A836LAC9"/>
<feature type="region of interest" description="Disordered" evidence="1">
    <location>
        <begin position="327"/>
        <end position="378"/>
    </location>
</feature>
<dbReference type="InterPro" id="IPR043136">
    <property type="entry name" value="B30.2/SPRY_sf"/>
</dbReference>
<dbReference type="SUPFAM" id="SSF49899">
    <property type="entry name" value="Concanavalin A-like lectins/glucanases"/>
    <property type="match status" value="1"/>
</dbReference>
<accession>A0A836LAC9</accession>
<dbReference type="GeneID" id="94290590"/>
<dbReference type="OrthoDB" id="258495at2759"/>
<feature type="region of interest" description="Disordered" evidence="1">
    <location>
        <begin position="145"/>
        <end position="175"/>
    </location>
</feature>
<evidence type="ECO:0000256" key="1">
    <source>
        <dbReference type="SAM" id="MobiDB-lite"/>
    </source>
</evidence>
<dbReference type="KEGG" id="phet:94290590"/>
<keyword evidence="3" id="KW-1185">Reference proteome</keyword>
<feature type="region of interest" description="Disordered" evidence="1">
    <location>
        <begin position="278"/>
        <end position="313"/>
    </location>
</feature>
<evidence type="ECO:0008006" key="4">
    <source>
        <dbReference type="Google" id="ProtNLM"/>
    </source>
</evidence>
<feature type="region of interest" description="Disordered" evidence="1">
    <location>
        <begin position="233"/>
        <end position="265"/>
    </location>
</feature>
<dbReference type="RefSeq" id="XP_067756534.1">
    <property type="nucleotide sequence ID" value="XM_067900513.1"/>
</dbReference>
<organism evidence="2 3">
    <name type="scientific">Porcisia hertigi</name>
    <dbReference type="NCBI Taxonomy" id="2761500"/>
    <lineage>
        <taxon>Eukaryota</taxon>
        <taxon>Discoba</taxon>
        <taxon>Euglenozoa</taxon>
        <taxon>Kinetoplastea</taxon>
        <taxon>Metakinetoplastina</taxon>
        <taxon>Trypanosomatida</taxon>
        <taxon>Trypanosomatidae</taxon>
        <taxon>Leishmaniinae</taxon>
        <taxon>Porcisia</taxon>
    </lineage>
</organism>
<gene>
    <name evidence="2" type="ORF">JKF63_04529</name>
</gene>
<protein>
    <recommendedName>
        <fullName evidence="4">B30.2/SPRY domain-containing protein</fullName>
    </recommendedName>
</protein>
<proteinExistence type="predicted"/>
<dbReference type="EMBL" id="JAFJZO010000025">
    <property type="protein sequence ID" value="KAG5502762.1"/>
    <property type="molecule type" value="Genomic_DNA"/>
</dbReference>
<feature type="region of interest" description="Disordered" evidence="1">
    <location>
        <begin position="418"/>
        <end position="447"/>
    </location>
</feature>
<sequence length="717" mass="76083">MISEDGFLSALSFGNKEGPLSRLPSATPRRGTPSPPRDASEPLSYTVTSTPTLYSAQSSSAVYLSAYPPEVYTYSAESGAPVASPSTTYKPYMYGSWATLAPELGSRTVTARSAELHAHAVLSEAEQQRHILQLERELAEEQRQRLAARLSPCSPGTRPSASISGDRSPFAEAPGDAAQHCALETSLSPPPDPSYDALEGELRGFSTEALAPPSSPSPPSAHVQSRWRVCEKSGGVDVPGAGAAGSTMSPHEGTPPHAFPSPPPSTPGIATRTCLAGAAVSPPECPSQGASPPRSSPPSCGLTEETMPSSSAGERCVSARMSCTGALPPSPVLIPAQPVQGSSPRQLVPPPPFYEVNDSKASHPTPSAVHREMASTQEEDERLYDAYRRKLTRIHEALRLSSGAGVLCGTASIEARRAHQLRGPLRTPTLSPVPTPASRPSPPQVPSPDLIRTCTAPPPPPSLSLSSSFPHASSEVSRVRRPLSTGFLTDDVPPLPRGHGHHLRWDLAHSGNIVVSSDGYACRADATDALTLIEREYEGRLGEMLHRLVIPFYVLGNRGVTRGSLTFAFHWVSSATKCHASVSQRRGRRCLEGDVAETGSDIKLPRVPALAFGFTTRSFTGYGTQVPAFLYLSSGAIAQGVHTSTCTGAERPYGLPYEPGMELAARLDLERGCLEFYVDGVSMGIAFRFVPALHPAPLFPVVLFSADMDVAELLYSV</sequence>
<dbReference type="InterPro" id="IPR013320">
    <property type="entry name" value="ConA-like_dom_sf"/>
</dbReference>
<feature type="region of interest" description="Disordered" evidence="1">
    <location>
        <begin position="13"/>
        <end position="44"/>
    </location>
</feature>